<feature type="binding site" evidence="11">
    <location>
        <position position="113"/>
    </location>
    <ligand>
        <name>S-adenosyl-L-methionine</name>
        <dbReference type="ChEBI" id="CHEBI:59789"/>
    </ligand>
</feature>
<organism evidence="14 15">
    <name type="scientific">Desulfoferula mesophila</name>
    <dbReference type="NCBI Taxonomy" id="3058419"/>
    <lineage>
        <taxon>Bacteria</taxon>
        <taxon>Pseudomonadati</taxon>
        <taxon>Thermodesulfobacteriota</taxon>
        <taxon>Desulfarculia</taxon>
        <taxon>Desulfarculales</taxon>
        <taxon>Desulfarculaceae</taxon>
        <taxon>Desulfoferula</taxon>
    </lineage>
</organism>
<evidence type="ECO:0000256" key="9">
    <source>
        <dbReference type="ARBA" id="ARBA00042745"/>
    </source>
</evidence>
<evidence type="ECO:0000313" key="15">
    <source>
        <dbReference type="Proteomes" id="UP001366166"/>
    </source>
</evidence>
<evidence type="ECO:0000256" key="1">
    <source>
        <dbReference type="ARBA" id="ARBA00022552"/>
    </source>
</evidence>
<dbReference type="RefSeq" id="WP_338602757.1">
    <property type="nucleotide sequence ID" value="NZ_AP028679.1"/>
</dbReference>
<proteinExistence type="inferred from homology"/>
<feature type="binding site" evidence="11">
    <location>
        <position position="51"/>
    </location>
    <ligand>
        <name>S-adenosyl-L-methionine</name>
        <dbReference type="ChEBI" id="CHEBI:59789"/>
    </ligand>
</feature>
<evidence type="ECO:0000256" key="3">
    <source>
        <dbReference type="ARBA" id="ARBA00022679"/>
    </source>
</evidence>
<keyword evidence="11" id="KW-0963">Cytoplasm</keyword>
<comment type="function">
    <text evidence="5 11">Specifically methylates the uridine in position 2552 of 23S rRNA at the 2'-O position of the ribose in the fully assembled 50S ribosomal subunit.</text>
</comment>
<dbReference type="Pfam" id="PF01728">
    <property type="entry name" value="FtsJ"/>
    <property type="match status" value="1"/>
</dbReference>
<gene>
    <name evidence="11 14" type="primary">rlmE</name>
    <name evidence="11" type="synonym">ftsJ</name>
    <name evidence="11" type="synonym">rrmJ</name>
    <name evidence="14" type="ORF">FAK_37040</name>
</gene>
<dbReference type="GO" id="GO:0005737">
    <property type="term" value="C:cytoplasm"/>
    <property type="evidence" value="ECO:0007669"/>
    <property type="project" value="UniProtKB-SubCell"/>
</dbReference>
<dbReference type="InterPro" id="IPR029063">
    <property type="entry name" value="SAM-dependent_MTases_sf"/>
</dbReference>
<reference evidence="15" key="1">
    <citation type="journal article" date="2023" name="Arch. Microbiol.">
        <title>Desulfoferula mesophilus gen. nov. sp. nov., a mesophilic sulfate-reducing bacterium isolated from a brackish lake sediment.</title>
        <authorList>
            <person name="Watanabe T."/>
            <person name="Yabe T."/>
            <person name="Tsuji J.M."/>
            <person name="Fukui M."/>
        </authorList>
    </citation>
    <scope>NUCLEOTIDE SEQUENCE [LARGE SCALE GENOMIC DNA]</scope>
    <source>
        <strain evidence="15">12FAK</strain>
    </source>
</reference>
<evidence type="ECO:0000256" key="8">
    <source>
        <dbReference type="ARBA" id="ARBA00041995"/>
    </source>
</evidence>
<name>A0AAU9EHM5_9BACT</name>
<dbReference type="Proteomes" id="UP001366166">
    <property type="component" value="Chromosome"/>
</dbReference>
<accession>A0AAU9EHM5</accession>
<evidence type="ECO:0000259" key="13">
    <source>
        <dbReference type="Pfam" id="PF01728"/>
    </source>
</evidence>
<evidence type="ECO:0000256" key="10">
    <source>
        <dbReference type="ARBA" id="ARBA00048970"/>
    </source>
</evidence>
<dbReference type="HAMAP" id="MF_01547">
    <property type="entry name" value="RNA_methyltr_E"/>
    <property type="match status" value="1"/>
</dbReference>
<dbReference type="EMBL" id="AP028679">
    <property type="protein sequence ID" value="BEQ16638.1"/>
    <property type="molecule type" value="Genomic_DNA"/>
</dbReference>
<sequence length="197" mass="21455">MTRLGSPDAYYRRAKNQGYAARSVFKLQEMDKRYGLLRSGQAVLDLGCHPGSWLQYASQKVGRSGRLVGVDLQEPGVSLPQGSCFIQADLLELTPDQVRERSGVEVFDLVMSDVAPRTSGIKDRDAAQSLELTQAALDMALALLRPGGSFLAKVFFGPGVDDLIRQVKGAFKLGKGHKPDASRSASKEIYILGRGRK</sequence>
<evidence type="ECO:0000256" key="11">
    <source>
        <dbReference type="HAMAP-Rule" id="MF_01547"/>
    </source>
</evidence>
<dbReference type="SUPFAM" id="SSF53335">
    <property type="entry name" value="S-adenosyl-L-methionine-dependent methyltransferases"/>
    <property type="match status" value="1"/>
</dbReference>
<evidence type="ECO:0000256" key="5">
    <source>
        <dbReference type="ARBA" id="ARBA00037569"/>
    </source>
</evidence>
<dbReference type="GO" id="GO:0008650">
    <property type="term" value="F:rRNA (uridine-2'-O-)-methyltransferase activity"/>
    <property type="evidence" value="ECO:0007669"/>
    <property type="project" value="UniProtKB-UniRule"/>
</dbReference>
<dbReference type="InterPro" id="IPR002877">
    <property type="entry name" value="RNA_MeTrfase_FtsJ_dom"/>
</dbReference>
<evidence type="ECO:0000256" key="12">
    <source>
        <dbReference type="PIRSR" id="PIRSR005461-1"/>
    </source>
</evidence>
<protein>
    <recommendedName>
        <fullName evidence="7 11">Ribosomal RNA large subunit methyltransferase E</fullName>
        <ecNumber evidence="6 11">2.1.1.166</ecNumber>
    </recommendedName>
    <alternativeName>
        <fullName evidence="9 11">23S rRNA Um2552 methyltransferase</fullName>
    </alternativeName>
    <alternativeName>
        <fullName evidence="8 11">rRNA (uridine-2'-O-)-methyltransferase</fullName>
    </alternativeName>
</protein>
<evidence type="ECO:0000256" key="4">
    <source>
        <dbReference type="ARBA" id="ARBA00022691"/>
    </source>
</evidence>
<evidence type="ECO:0000313" key="14">
    <source>
        <dbReference type="EMBL" id="BEQ16638.1"/>
    </source>
</evidence>
<keyword evidence="2 11" id="KW-0489">Methyltransferase</keyword>
<dbReference type="PANTHER" id="PTHR10920:SF18">
    <property type="entry name" value="RRNA METHYLTRANSFERASE 2, MITOCHONDRIAL"/>
    <property type="match status" value="1"/>
</dbReference>
<evidence type="ECO:0000256" key="7">
    <source>
        <dbReference type="ARBA" id="ARBA00041129"/>
    </source>
</evidence>
<feature type="active site" description="Proton acceptor" evidence="11 12">
    <location>
        <position position="153"/>
    </location>
</feature>
<feature type="binding site" evidence="11">
    <location>
        <position position="89"/>
    </location>
    <ligand>
        <name>S-adenosyl-L-methionine</name>
        <dbReference type="ChEBI" id="CHEBI:59789"/>
    </ligand>
</feature>
<comment type="similarity">
    <text evidence="11">Belongs to the class I-like SAM-binding methyltransferase superfamily. RNA methyltransferase RlmE family.</text>
</comment>
<comment type="catalytic activity">
    <reaction evidence="10 11">
        <text>uridine(2552) in 23S rRNA + S-adenosyl-L-methionine = 2'-O-methyluridine(2552) in 23S rRNA + S-adenosyl-L-homocysteine + H(+)</text>
        <dbReference type="Rhea" id="RHEA:42720"/>
        <dbReference type="Rhea" id="RHEA-COMP:10202"/>
        <dbReference type="Rhea" id="RHEA-COMP:10203"/>
        <dbReference type="ChEBI" id="CHEBI:15378"/>
        <dbReference type="ChEBI" id="CHEBI:57856"/>
        <dbReference type="ChEBI" id="CHEBI:59789"/>
        <dbReference type="ChEBI" id="CHEBI:65315"/>
        <dbReference type="ChEBI" id="CHEBI:74478"/>
        <dbReference type="EC" id="2.1.1.166"/>
    </reaction>
</comment>
<dbReference type="InterPro" id="IPR050082">
    <property type="entry name" value="RNA_methyltr_RlmE"/>
</dbReference>
<keyword evidence="3 11" id="KW-0808">Transferase</keyword>
<comment type="subcellular location">
    <subcellularLocation>
        <location evidence="11">Cytoplasm</location>
    </subcellularLocation>
</comment>
<dbReference type="Gene3D" id="3.40.50.150">
    <property type="entry name" value="Vaccinia Virus protein VP39"/>
    <property type="match status" value="1"/>
</dbReference>
<keyword evidence="15" id="KW-1185">Reference proteome</keyword>
<dbReference type="EC" id="2.1.1.166" evidence="6 11"/>
<feature type="domain" description="Ribosomal RNA methyltransferase FtsJ" evidence="13">
    <location>
        <begin position="19"/>
        <end position="196"/>
    </location>
</feature>
<dbReference type="PANTHER" id="PTHR10920">
    <property type="entry name" value="RIBOSOMAL RNA METHYLTRANSFERASE"/>
    <property type="match status" value="1"/>
</dbReference>
<keyword evidence="4 11" id="KW-0949">S-adenosyl-L-methionine</keyword>
<dbReference type="AlphaFoldDB" id="A0AAU9EHM5"/>
<feature type="binding site" evidence="11">
    <location>
        <position position="71"/>
    </location>
    <ligand>
        <name>S-adenosyl-L-methionine</name>
        <dbReference type="ChEBI" id="CHEBI:59789"/>
    </ligand>
</feature>
<dbReference type="InterPro" id="IPR015507">
    <property type="entry name" value="rRNA-MeTfrase_E"/>
</dbReference>
<evidence type="ECO:0000256" key="6">
    <source>
        <dbReference type="ARBA" id="ARBA00038861"/>
    </source>
</evidence>
<evidence type="ECO:0000256" key="2">
    <source>
        <dbReference type="ARBA" id="ARBA00022603"/>
    </source>
</evidence>
<dbReference type="KEGG" id="dmp:FAK_37040"/>
<dbReference type="PIRSF" id="PIRSF005461">
    <property type="entry name" value="23S_rRNA_mtase"/>
    <property type="match status" value="1"/>
</dbReference>
<keyword evidence="1 11" id="KW-0698">rRNA processing</keyword>
<feature type="binding site" evidence="11">
    <location>
        <position position="53"/>
    </location>
    <ligand>
        <name>S-adenosyl-L-methionine</name>
        <dbReference type="ChEBI" id="CHEBI:59789"/>
    </ligand>
</feature>